<dbReference type="EMBL" id="FNPC01000019">
    <property type="protein sequence ID" value="SDY96058.1"/>
    <property type="molecule type" value="Genomic_DNA"/>
</dbReference>
<reference evidence="3" key="1">
    <citation type="submission" date="2016-10" db="EMBL/GenBank/DDBJ databases">
        <authorList>
            <person name="Varghese N."/>
            <person name="Submissions S."/>
        </authorList>
    </citation>
    <scope>NUCLEOTIDE SEQUENCE [LARGE SCALE GENOMIC DNA]</scope>
    <source>
        <strain evidence="3">DC30,IBRC 10041,KCTC 4046</strain>
    </source>
</reference>
<keyword evidence="3" id="KW-1185">Reference proteome</keyword>
<gene>
    <name evidence="2" type="ORF">SAMN05216564_11917</name>
</gene>
<accession>A0A1H3P4Q8</accession>
<evidence type="ECO:0000313" key="3">
    <source>
        <dbReference type="Proteomes" id="UP000199079"/>
    </source>
</evidence>
<evidence type="ECO:0000256" key="1">
    <source>
        <dbReference type="SAM" id="Phobius"/>
    </source>
</evidence>
<sequence>MDWEKRTDLCVAIGMLPFVVWMALTSRSISAVGSLLFSLTAALRLRSSRARRWTDEYQWRFLVIMLPVLLMTVLGAMPTR</sequence>
<keyword evidence="1" id="KW-1133">Transmembrane helix</keyword>
<proteinExistence type="predicted"/>
<keyword evidence="1" id="KW-0472">Membrane</keyword>
<name>A0A1H3P4Q8_9EURY</name>
<feature type="transmembrane region" description="Helical" evidence="1">
    <location>
        <begin position="57"/>
        <end position="77"/>
    </location>
</feature>
<organism evidence="2 3">
    <name type="scientific">Halopenitus persicus</name>
    <dbReference type="NCBI Taxonomy" id="1048396"/>
    <lineage>
        <taxon>Archaea</taxon>
        <taxon>Methanobacteriati</taxon>
        <taxon>Methanobacteriota</taxon>
        <taxon>Stenosarchaea group</taxon>
        <taxon>Halobacteria</taxon>
        <taxon>Halobacteriales</taxon>
        <taxon>Haloferacaceae</taxon>
        <taxon>Halopenitus</taxon>
    </lineage>
</organism>
<protein>
    <submittedName>
        <fullName evidence="2">Uncharacterized protein</fullName>
    </submittedName>
</protein>
<dbReference type="Proteomes" id="UP000199079">
    <property type="component" value="Unassembled WGS sequence"/>
</dbReference>
<keyword evidence="1" id="KW-0812">Transmembrane</keyword>
<dbReference type="AlphaFoldDB" id="A0A1H3P4Q8"/>
<evidence type="ECO:0000313" key="2">
    <source>
        <dbReference type="EMBL" id="SDY96058.1"/>
    </source>
</evidence>